<dbReference type="Pfam" id="PF01381">
    <property type="entry name" value="HTH_3"/>
    <property type="match status" value="1"/>
</dbReference>
<dbReference type="InterPro" id="IPR050807">
    <property type="entry name" value="TransReg_Diox_bact_type"/>
</dbReference>
<reference evidence="3 4" key="1">
    <citation type="journal article" date="2011" name="Front. Microbiol.">
        <title>Genomic signatures of strain selection and enhancement in Bacillus atrophaeus var. globigii, a historical biowarfare simulant.</title>
        <authorList>
            <person name="Gibbons H.S."/>
            <person name="Broomall S.M."/>
            <person name="McNew L.A."/>
            <person name="Daligault H."/>
            <person name="Chapman C."/>
            <person name="Bruce D."/>
            <person name="Karavis M."/>
            <person name="Krepps M."/>
            <person name="McGregor P.A."/>
            <person name="Hong C."/>
            <person name="Park K.H."/>
            <person name="Akmal A."/>
            <person name="Feldman A."/>
            <person name="Lin J.S."/>
            <person name="Chang W.E."/>
            <person name="Higgs B.W."/>
            <person name="Demirev P."/>
            <person name="Lindquist J."/>
            <person name="Liem A."/>
            <person name="Fochler E."/>
            <person name="Read T.D."/>
            <person name="Tapia R."/>
            <person name="Johnson S."/>
            <person name="Bishop-Lilly K.A."/>
            <person name="Detter C."/>
            <person name="Han C."/>
            <person name="Sozhamannan S."/>
            <person name="Rosenzweig C.N."/>
            <person name="Skowronski E.W."/>
        </authorList>
    </citation>
    <scope>NUCLEOTIDE SEQUENCE [LARGE SCALE GENOMIC DNA]</scope>
    <source>
        <strain evidence="3 4">MLST1</strain>
    </source>
</reference>
<dbReference type="PANTHER" id="PTHR46797:SF1">
    <property type="entry name" value="METHYLPHOSPHONATE SYNTHASE"/>
    <property type="match status" value="1"/>
</dbReference>
<sequence>MTTKDNEFDIRLAELLCEARQARGLSLRKLASAVGVSPTTIMRIEAAERKPSLFLVMQLCHALEISAAELVAKLEGNIDVQRHVFKESKK</sequence>
<evidence type="ECO:0000256" key="1">
    <source>
        <dbReference type="ARBA" id="ARBA00023125"/>
    </source>
</evidence>
<dbReference type="PROSITE" id="PS50943">
    <property type="entry name" value="HTH_CROC1"/>
    <property type="match status" value="1"/>
</dbReference>
<evidence type="ECO:0000313" key="4">
    <source>
        <dbReference type="Proteomes" id="UP000288293"/>
    </source>
</evidence>
<protein>
    <recommendedName>
        <fullName evidence="2">HTH cro/C1-type domain-containing protein</fullName>
    </recommendedName>
</protein>
<dbReference type="AlphaFoldDB" id="A0A432W866"/>
<dbReference type="InterPro" id="IPR010982">
    <property type="entry name" value="Lambda_DNA-bd_dom_sf"/>
</dbReference>
<name>A0A432W866_9GAMM</name>
<dbReference type="GO" id="GO:0003700">
    <property type="term" value="F:DNA-binding transcription factor activity"/>
    <property type="evidence" value="ECO:0007669"/>
    <property type="project" value="TreeGrafter"/>
</dbReference>
<proteinExistence type="predicted"/>
<dbReference type="Gene3D" id="1.10.260.40">
    <property type="entry name" value="lambda repressor-like DNA-binding domains"/>
    <property type="match status" value="1"/>
</dbReference>
<evidence type="ECO:0000313" key="3">
    <source>
        <dbReference type="EMBL" id="RUO26284.1"/>
    </source>
</evidence>
<dbReference type="GO" id="GO:0003677">
    <property type="term" value="F:DNA binding"/>
    <property type="evidence" value="ECO:0007669"/>
    <property type="project" value="UniProtKB-KW"/>
</dbReference>
<dbReference type="CDD" id="cd00093">
    <property type="entry name" value="HTH_XRE"/>
    <property type="match status" value="1"/>
</dbReference>
<dbReference type="InterPro" id="IPR001387">
    <property type="entry name" value="Cro/C1-type_HTH"/>
</dbReference>
<dbReference type="Proteomes" id="UP000288293">
    <property type="component" value="Unassembled WGS sequence"/>
</dbReference>
<dbReference type="SMART" id="SM00530">
    <property type="entry name" value="HTH_XRE"/>
    <property type="match status" value="1"/>
</dbReference>
<accession>A0A432W866</accession>
<dbReference type="OrthoDB" id="7025825at2"/>
<dbReference type="GO" id="GO:0005829">
    <property type="term" value="C:cytosol"/>
    <property type="evidence" value="ECO:0007669"/>
    <property type="project" value="TreeGrafter"/>
</dbReference>
<keyword evidence="1" id="KW-0238">DNA-binding</keyword>
<feature type="domain" description="HTH cro/C1-type" evidence="2">
    <location>
        <begin position="18"/>
        <end position="70"/>
    </location>
</feature>
<dbReference type="PANTHER" id="PTHR46797">
    <property type="entry name" value="HTH-TYPE TRANSCRIPTIONAL REGULATOR"/>
    <property type="match status" value="1"/>
</dbReference>
<dbReference type="EMBL" id="PIPL01000001">
    <property type="protein sequence ID" value="RUO26284.1"/>
    <property type="molecule type" value="Genomic_DNA"/>
</dbReference>
<dbReference type="SUPFAM" id="SSF47413">
    <property type="entry name" value="lambda repressor-like DNA-binding domains"/>
    <property type="match status" value="1"/>
</dbReference>
<dbReference type="RefSeq" id="WP_126803096.1">
    <property type="nucleotide sequence ID" value="NZ_PIPL01000001.1"/>
</dbReference>
<comment type="caution">
    <text evidence="3">The sequence shown here is derived from an EMBL/GenBank/DDBJ whole genome shotgun (WGS) entry which is preliminary data.</text>
</comment>
<evidence type="ECO:0000259" key="2">
    <source>
        <dbReference type="PROSITE" id="PS50943"/>
    </source>
</evidence>
<organism evidence="3 4">
    <name type="scientific">Aliidiomarina minuta</name>
    <dbReference type="NCBI Taxonomy" id="880057"/>
    <lineage>
        <taxon>Bacteria</taxon>
        <taxon>Pseudomonadati</taxon>
        <taxon>Pseudomonadota</taxon>
        <taxon>Gammaproteobacteria</taxon>
        <taxon>Alteromonadales</taxon>
        <taxon>Idiomarinaceae</taxon>
        <taxon>Aliidiomarina</taxon>
    </lineage>
</organism>
<keyword evidence="4" id="KW-1185">Reference proteome</keyword>
<gene>
    <name evidence="3" type="ORF">CWE09_06095</name>
</gene>